<reference evidence="3" key="1">
    <citation type="journal article" date="2019" name="Int. J. Syst. Evol. Microbiol.">
        <title>The Global Catalogue of Microorganisms (GCM) 10K type strain sequencing project: providing services to taxonomists for standard genome sequencing and annotation.</title>
        <authorList>
            <consortium name="The Broad Institute Genomics Platform"/>
            <consortium name="The Broad Institute Genome Sequencing Center for Infectious Disease"/>
            <person name="Wu L."/>
            <person name="Ma J."/>
        </authorList>
    </citation>
    <scope>NUCLEOTIDE SEQUENCE [LARGE SCALE GENOMIC DNA]</scope>
    <source>
        <strain evidence="3">JCM 31890</strain>
    </source>
</reference>
<evidence type="ECO:0000313" key="2">
    <source>
        <dbReference type="EMBL" id="GAA4418359.1"/>
    </source>
</evidence>
<dbReference type="PROSITE" id="PS01304">
    <property type="entry name" value="UBIH"/>
    <property type="match status" value="1"/>
</dbReference>
<keyword evidence="3" id="KW-1185">Reference proteome</keyword>
<dbReference type="InterPro" id="IPR002938">
    <property type="entry name" value="FAD-bd"/>
</dbReference>
<dbReference type="PRINTS" id="PR00420">
    <property type="entry name" value="RNGMNOXGNASE"/>
</dbReference>
<proteinExistence type="predicted"/>
<sequence length="383" mass="41225">MPRMALPYDICIRGAGIVGRTLALLLARDRLRIALVPGPIPQDEPPDVRAYALNGASRSLLEGLRAWPQAEHATPVLRMQVQGDPGAAVQFDAHEQGAEALAWIVDVPALEQRLADAVHYQPQIETVDAPVNAPLTIVCEGKASRTREEFAVAYDVTPYPQHALATRLRCSEAHGQVARQWFLDDGILALLPLGGPQGHEVAVVWSVGPAQAAELSALPEPEFALRLQAASQGAVGTVALSAPRAVWPLQKAQAQRWCGPWPGAQPSPGAARSWVLAGDAAHTVHPLAGQGLNLGLGDAAALARALHGRDYWRSVADLRVLRAYERERKAAVWPMLLATDGLQQLFGRSDEALVQLRRWGMAGFDRSGPLKQWIARQAMGTSA</sequence>
<dbReference type="InterPro" id="IPR018168">
    <property type="entry name" value="Ubi_Hdrlase_CS"/>
</dbReference>
<name>A0ABP8KX06_9BURK</name>
<feature type="domain" description="FAD-binding" evidence="1">
    <location>
        <begin position="129"/>
        <end position="336"/>
    </location>
</feature>
<comment type="caution">
    <text evidence="2">The sequence shown here is derived from an EMBL/GenBank/DDBJ whole genome shotgun (WGS) entry which is preliminary data.</text>
</comment>
<dbReference type="InterPro" id="IPR051205">
    <property type="entry name" value="UbiH/COQ6_monooxygenase"/>
</dbReference>
<evidence type="ECO:0000259" key="1">
    <source>
        <dbReference type="Pfam" id="PF01494"/>
    </source>
</evidence>
<dbReference type="SUPFAM" id="SSF51905">
    <property type="entry name" value="FAD/NAD(P)-binding domain"/>
    <property type="match status" value="1"/>
</dbReference>
<dbReference type="PANTHER" id="PTHR43876:SF7">
    <property type="entry name" value="UBIQUINONE BIOSYNTHESIS MONOOXYGENASE COQ6, MITOCHONDRIAL"/>
    <property type="match status" value="1"/>
</dbReference>
<dbReference type="InterPro" id="IPR036188">
    <property type="entry name" value="FAD/NAD-bd_sf"/>
</dbReference>
<protein>
    <submittedName>
        <fullName evidence="2">UbiH/UbiF family hydroxylase</fullName>
    </submittedName>
</protein>
<dbReference type="PANTHER" id="PTHR43876">
    <property type="entry name" value="UBIQUINONE BIOSYNTHESIS MONOOXYGENASE COQ6, MITOCHONDRIAL"/>
    <property type="match status" value="1"/>
</dbReference>
<dbReference type="Proteomes" id="UP001501788">
    <property type="component" value="Unassembled WGS sequence"/>
</dbReference>
<dbReference type="Pfam" id="PF01494">
    <property type="entry name" value="FAD_binding_3"/>
    <property type="match status" value="1"/>
</dbReference>
<dbReference type="Gene3D" id="3.50.50.60">
    <property type="entry name" value="FAD/NAD(P)-binding domain"/>
    <property type="match status" value="2"/>
</dbReference>
<gene>
    <name evidence="2" type="ORF">GCM10023090_03230</name>
</gene>
<evidence type="ECO:0000313" key="3">
    <source>
        <dbReference type="Proteomes" id="UP001501788"/>
    </source>
</evidence>
<dbReference type="EMBL" id="BAABEX010000003">
    <property type="protein sequence ID" value="GAA4418359.1"/>
    <property type="molecule type" value="Genomic_DNA"/>
</dbReference>
<organism evidence="2 3">
    <name type="scientific">Acidovorax lacteus</name>
    <dbReference type="NCBI Taxonomy" id="1924988"/>
    <lineage>
        <taxon>Bacteria</taxon>
        <taxon>Pseudomonadati</taxon>
        <taxon>Pseudomonadota</taxon>
        <taxon>Betaproteobacteria</taxon>
        <taxon>Burkholderiales</taxon>
        <taxon>Comamonadaceae</taxon>
        <taxon>Acidovorax</taxon>
    </lineage>
</organism>
<accession>A0ABP8KX06</accession>
<dbReference type="Gene3D" id="3.30.9.10">
    <property type="entry name" value="D-Amino Acid Oxidase, subunit A, domain 2"/>
    <property type="match status" value="1"/>
</dbReference>